<dbReference type="AlphaFoldDB" id="A0A2U2I5H7"/>
<keyword evidence="3" id="KW-1185">Reference proteome</keyword>
<keyword evidence="1" id="KW-0732">Signal</keyword>
<feature type="chain" id="PRO_5015402324" description="Carbohydrate-binding domain-containing protein" evidence="1">
    <location>
        <begin position="25"/>
        <end position="741"/>
    </location>
</feature>
<dbReference type="Gene3D" id="2.60.40.1190">
    <property type="match status" value="1"/>
</dbReference>
<proteinExistence type="predicted"/>
<dbReference type="Proteomes" id="UP000241421">
    <property type="component" value="Unassembled WGS sequence"/>
</dbReference>
<name>A0A2U2I5H7_9BURK</name>
<evidence type="ECO:0000313" key="2">
    <source>
        <dbReference type="EMBL" id="PWF54972.1"/>
    </source>
</evidence>
<reference evidence="2 3" key="1">
    <citation type="submission" date="2018-04" db="EMBL/GenBank/DDBJ databases">
        <title>Massilia violaceinigra sp. nov., a novel purple-pigmented bacterium isolated from Tianshan glacier, Xinjiang, China.</title>
        <authorList>
            <person name="Wang H."/>
        </authorList>
    </citation>
    <scope>NUCLEOTIDE SEQUENCE [LARGE SCALE GENOMIC DNA]</scope>
    <source>
        <strain evidence="2 3">B448-2</strain>
    </source>
</reference>
<comment type="caution">
    <text evidence="2">The sequence shown here is derived from an EMBL/GenBank/DDBJ whole genome shotgun (WGS) entry which is preliminary data.</text>
</comment>
<dbReference type="SUPFAM" id="SSF49344">
    <property type="entry name" value="CBD9-like"/>
    <property type="match status" value="1"/>
</dbReference>
<dbReference type="CDD" id="cd09618">
    <property type="entry name" value="CBM9_like_2"/>
    <property type="match status" value="1"/>
</dbReference>
<dbReference type="RefSeq" id="WP_106756244.1">
    <property type="nucleotide sequence ID" value="NZ_PXWF02000055.1"/>
</dbReference>
<protein>
    <recommendedName>
        <fullName evidence="4">Carbohydrate-binding domain-containing protein</fullName>
    </recommendedName>
</protein>
<sequence>MTPVQPLLFSMFVGVALGAAPAHAFEAHRIAAGAPGVRLDGVQDEAFWQAAPAHTRFYETKPADNADAGVRTGVRIAYDAGHLYIGLRAWDADPAALRAPFARRDKFSNDQDYIGLLLDPAGTGKSAQTIYVNPRGALSDGTFSNTGGDDLAPDFDIDVATARFDGGWSAEVRVPFSSVAYAALQQAPWRLLVTRNMTREQRYIFHSSPVRRDSNCTLCSAEAITGLNGLPTGMTWSATPQLVARRVREEVAGAPRRNAGSAALSLDLKLRPDSASIVDLTLNPDFSQVELDAPQLSGNTRFGLFEQEKRPFFLEGSDILAGPMKAINTRSISDPSWGARYTRRTQDANFTLLSARDAGGGLVQLPNAYYTDFAVQRSASQASVARGKVNLGALALGAVGTDRSYAGGRGYNRVAGADFEWQRGAGERVRGQILASATTAHSDGHGGLAEAARRDGHAALLNWSIERQGWSSFTGFEEASDGFRADNGFFSQAGFRAFNTLLIKKHGKAGPINEHNLYVFAEHKVDRTGAVINDEVSIGTWMAGPYDSELEMHVMPRQRSRMAEGGPLFETTRFGGRVGVTPGRTLARLELSAELGDHIDVVGARVGRGGTLRAYARLRPSDRIEFEPSWSGNWIDAGGGGEKGRRLYTEQALQVKAIYHFGPKDTLRMIAQQSRTRRDPAMYAVPVVPSSNSVATSLVYGHTAGLGTAGYLGLTWSRGEAPGHQPARRLNELFIKLSWRR</sequence>
<evidence type="ECO:0000313" key="3">
    <source>
        <dbReference type="Proteomes" id="UP000241421"/>
    </source>
</evidence>
<evidence type="ECO:0008006" key="4">
    <source>
        <dbReference type="Google" id="ProtNLM"/>
    </source>
</evidence>
<gene>
    <name evidence="2" type="ORF">C7C56_004230</name>
</gene>
<feature type="signal peptide" evidence="1">
    <location>
        <begin position="1"/>
        <end position="24"/>
    </location>
</feature>
<evidence type="ECO:0000256" key="1">
    <source>
        <dbReference type="SAM" id="SignalP"/>
    </source>
</evidence>
<dbReference type="EMBL" id="PXWF02000055">
    <property type="protein sequence ID" value="PWF54972.1"/>
    <property type="molecule type" value="Genomic_DNA"/>
</dbReference>
<dbReference type="OrthoDB" id="9786766at2"/>
<organism evidence="2 3">
    <name type="scientific">Massilia glaciei</name>
    <dbReference type="NCBI Taxonomy" id="1524097"/>
    <lineage>
        <taxon>Bacteria</taxon>
        <taxon>Pseudomonadati</taxon>
        <taxon>Pseudomonadota</taxon>
        <taxon>Betaproteobacteria</taxon>
        <taxon>Burkholderiales</taxon>
        <taxon>Oxalobacteraceae</taxon>
        <taxon>Telluria group</taxon>
        <taxon>Massilia</taxon>
    </lineage>
</organism>
<accession>A0A2U2I5H7</accession>